<protein>
    <submittedName>
        <fullName evidence="2">Transposase</fullName>
    </submittedName>
</protein>
<keyword evidence="1" id="KW-1133">Transmembrane helix</keyword>
<keyword evidence="1" id="KW-0472">Membrane</keyword>
<feature type="transmembrane region" description="Helical" evidence="1">
    <location>
        <begin position="66"/>
        <end position="88"/>
    </location>
</feature>
<keyword evidence="1" id="KW-0812">Transmembrane</keyword>
<dbReference type="EMBL" id="JBHSFT010000008">
    <property type="protein sequence ID" value="MFC4661719.1"/>
    <property type="molecule type" value="Genomic_DNA"/>
</dbReference>
<sequence length="94" mass="10481">MVIILTGSIICPILMLYLKNRSKKFQIAFNAIAAISAVIFGVIAAVSIRQVLIDDTVFMTAIHSVFLNPFFLITGAYIGLFTIYRLLILTLDER</sequence>
<proteinExistence type="predicted"/>
<feature type="transmembrane region" description="Helical" evidence="1">
    <location>
        <begin position="27"/>
        <end position="46"/>
    </location>
</feature>
<reference evidence="3" key="1">
    <citation type="journal article" date="2019" name="Int. J. Syst. Evol. Microbiol.">
        <title>The Global Catalogue of Microorganisms (GCM) 10K type strain sequencing project: providing services to taxonomists for standard genome sequencing and annotation.</title>
        <authorList>
            <consortium name="The Broad Institute Genomics Platform"/>
            <consortium name="The Broad Institute Genome Sequencing Center for Infectious Disease"/>
            <person name="Wu L."/>
            <person name="Ma J."/>
        </authorList>
    </citation>
    <scope>NUCLEOTIDE SEQUENCE [LARGE SCALE GENOMIC DNA]</scope>
    <source>
        <strain evidence="3">CCUG 37257</strain>
    </source>
</reference>
<dbReference type="RefSeq" id="WP_339183275.1">
    <property type="nucleotide sequence ID" value="NZ_JBHSFT010000008.1"/>
</dbReference>
<evidence type="ECO:0000313" key="3">
    <source>
        <dbReference type="Proteomes" id="UP001595988"/>
    </source>
</evidence>
<keyword evidence="3" id="KW-1185">Reference proteome</keyword>
<name>A0ABV9JVD3_9BACI</name>
<organism evidence="2 3">
    <name type="scientific">Oceanobacillus aidingensis</name>
    <dbReference type="NCBI Taxonomy" id="645964"/>
    <lineage>
        <taxon>Bacteria</taxon>
        <taxon>Bacillati</taxon>
        <taxon>Bacillota</taxon>
        <taxon>Bacilli</taxon>
        <taxon>Bacillales</taxon>
        <taxon>Bacillaceae</taxon>
        <taxon>Oceanobacillus</taxon>
    </lineage>
</organism>
<gene>
    <name evidence="2" type="ORF">ACFO3P_05755</name>
</gene>
<evidence type="ECO:0000256" key="1">
    <source>
        <dbReference type="SAM" id="Phobius"/>
    </source>
</evidence>
<dbReference type="Proteomes" id="UP001595988">
    <property type="component" value="Unassembled WGS sequence"/>
</dbReference>
<evidence type="ECO:0000313" key="2">
    <source>
        <dbReference type="EMBL" id="MFC4661719.1"/>
    </source>
</evidence>
<accession>A0ABV9JVD3</accession>
<comment type="caution">
    <text evidence="2">The sequence shown here is derived from an EMBL/GenBank/DDBJ whole genome shotgun (WGS) entry which is preliminary data.</text>
</comment>